<evidence type="ECO:0000256" key="1">
    <source>
        <dbReference type="ARBA" id="ARBA00004651"/>
    </source>
</evidence>
<name>A0A0P1IJZ1_9RHOB</name>
<feature type="transmembrane region" description="Helical" evidence="5">
    <location>
        <begin position="260"/>
        <end position="282"/>
    </location>
</feature>
<dbReference type="InterPro" id="IPR027417">
    <property type="entry name" value="P-loop_NTPase"/>
</dbReference>
<evidence type="ECO:0000256" key="3">
    <source>
        <dbReference type="ARBA" id="ARBA00022989"/>
    </source>
</evidence>
<evidence type="ECO:0000256" key="4">
    <source>
        <dbReference type="ARBA" id="ARBA00023136"/>
    </source>
</evidence>
<dbReference type="OrthoDB" id="5288404at2"/>
<feature type="transmembrane region" description="Helical" evidence="5">
    <location>
        <begin position="72"/>
        <end position="92"/>
    </location>
</feature>
<proteinExistence type="predicted"/>
<dbReference type="InterPro" id="IPR036640">
    <property type="entry name" value="ABC1_TM_sf"/>
</dbReference>
<gene>
    <name evidence="8" type="primary">apxIB_3</name>
    <name evidence="8" type="ORF">RUE5091_04172</name>
</gene>
<keyword evidence="3 5" id="KW-1133">Transmembrane helix</keyword>
<keyword evidence="9" id="KW-1185">Reference proteome</keyword>
<dbReference type="PANTHER" id="PTHR43394:SF1">
    <property type="entry name" value="ATP-BINDING CASSETTE SUB-FAMILY B MEMBER 10, MITOCHONDRIAL"/>
    <property type="match status" value="1"/>
</dbReference>
<feature type="domain" description="ABC transporter" evidence="6">
    <location>
        <begin position="348"/>
        <end position="584"/>
    </location>
</feature>
<keyword evidence="2 5" id="KW-0812">Transmembrane</keyword>
<dbReference type="Pfam" id="PF00664">
    <property type="entry name" value="ABC_membrane"/>
    <property type="match status" value="1"/>
</dbReference>
<sequence length="586" mass="65115">MKEKDILASVRKKLPNGADMKEQVFKGRDSTVAPKVPILAASLSLNIVALIMPIVILLIFDRVIPFQSTDTLRMLTLLLLMSVVIELLLRWARSTLLNITSERAAVSNYHRFANRILHADVTAFLQQPASTYLDRFAAIAQLRDHHAGQNHALLIDLPFTLVFAVMVALIGGWLVLVPVAGLCAVLVFSLVMKRAQWSLFDRRKSLDSRRYAFLSEVLSGIQTIKANRMERQMTRRFEMLEDQTVEISQRLIRFSGLAQTFGAIFGQVSVAAMGLLGAYLVIQHHIGIAEMAACMLLNGRIVQPLTKLMTLWVQSENVAFAWGKLREIDALPTSKSVPEIATPINGNISLRDLRFERDGSPTEHMVLKALTLTQGQIALIKGEARWQVQAFYDVMTGLNKPIKGEALIDGVPIHSLKSWRGPGAIIVLEDNPAIFSGTLLQNLSAFGDEDQITRAKKFAARLGMEQRIYRLPMGYNTLMGSGSVFENDPVNRQLIALVRVLALRPKVLIMTEPTSVLDTAEREALSDCLTHLSPRPTILMDSPDPRMARLADVICELTPLTGDKVADWVADANEEQTTARQRKDVA</sequence>
<dbReference type="SUPFAM" id="SSF52540">
    <property type="entry name" value="P-loop containing nucleoside triphosphate hydrolases"/>
    <property type="match status" value="1"/>
</dbReference>
<dbReference type="Gene3D" id="1.20.1560.10">
    <property type="entry name" value="ABC transporter type 1, transmembrane domain"/>
    <property type="match status" value="1"/>
</dbReference>
<evidence type="ECO:0000259" key="6">
    <source>
        <dbReference type="PROSITE" id="PS50893"/>
    </source>
</evidence>
<feature type="transmembrane region" description="Helical" evidence="5">
    <location>
        <begin position="159"/>
        <end position="192"/>
    </location>
</feature>
<evidence type="ECO:0000256" key="5">
    <source>
        <dbReference type="SAM" id="Phobius"/>
    </source>
</evidence>
<evidence type="ECO:0000259" key="7">
    <source>
        <dbReference type="PROSITE" id="PS50929"/>
    </source>
</evidence>
<dbReference type="PANTHER" id="PTHR43394">
    <property type="entry name" value="ATP-DEPENDENT PERMEASE MDL1, MITOCHONDRIAL"/>
    <property type="match status" value="1"/>
</dbReference>
<keyword evidence="4 5" id="KW-0472">Membrane</keyword>
<dbReference type="GO" id="GO:0005524">
    <property type="term" value="F:ATP binding"/>
    <property type="evidence" value="ECO:0007669"/>
    <property type="project" value="InterPro"/>
</dbReference>
<feature type="domain" description="ABC transmembrane type-1" evidence="7">
    <location>
        <begin position="38"/>
        <end position="317"/>
    </location>
</feature>
<evidence type="ECO:0000313" key="9">
    <source>
        <dbReference type="Proteomes" id="UP000051260"/>
    </source>
</evidence>
<feature type="transmembrane region" description="Helical" evidence="5">
    <location>
        <begin position="38"/>
        <end position="60"/>
    </location>
</feature>
<dbReference type="SUPFAM" id="SSF90123">
    <property type="entry name" value="ABC transporter transmembrane region"/>
    <property type="match status" value="1"/>
</dbReference>
<dbReference type="PROSITE" id="PS50893">
    <property type="entry name" value="ABC_TRANSPORTER_2"/>
    <property type="match status" value="1"/>
</dbReference>
<evidence type="ECO:0000313" key="8">
    <source>
        <dbReference type="EMBL" id="CUK17860.1"/>
    </source>
</evidence>
<dbReference type="InterPro" id="IPR039421">
    <property type="entry name" value="Type_1_exporter"/>
</dbReference>
<dbReference type="GO" id="GO:0015421">
    <property type="term" value="F:ABC-type oligopeptide transporter activity"/>
    <property type="evidence" value="ECO:0007669"/>
    <property type="project" value="TreeGrafter"/>
</dbReference>
<reference evidence="9" key="1">
    <citation type="submission" date="2015-09" db="EMBL/GenBank/DDBJ databases">
        <authorList>
            <person name="Rodrigo-Torres L."/>
            <person name="Arahal D.R."/>
        </authorList>
    </citation>
    <scope>NUCLEOTIDE SEQUENCE [LARGE SCALE GENOMIC DNA]</scope>
    <source>
        <strain evidence="9">CECT 5091</strain>
    </source>
</reference>
<dbReference type="EMBL" id="CYUD01000018">
    <property type="protein sequence ID" value="CUK17860.1"/>
    <property type="molecule type" value="Genomic_DNA"/>
</dbReference>
<dbReference type="Proteomes" id="UP000051260">
    <property type="component" value="Unassembled WGS sequence"/>
</dbReference>
<dbReference type="PROSITE" id="PS50929">
    <property type="entry name" value="ABC_TM1F"/>
    <property type="match status" value="1"/>
</dbReference>
<dbReference type="Gene3D" id="3.40.50.300">
    <property type="entry name" value="P-loop containing nucleotide triphosphate hydrolases"/>
    <property type="match status" value="1"/>
</dbReference>
<dbReference type="STRING" id="1715692.RUE5091_04172"/>
<dbReference type="GO" id="GO:0016887">
    <property type="term" value="F:ATP hydrolysis activity"/>
    <property type="evidence" value="ECO:0007669"/>
    <property type="project" value="InterPro"/>
</dbReference>
<protein>
    <submittedName>
        <fullName evidence="8">RTX-I toxin determinant B</fullName>
    </submittedName>
</protein>
<comment type="subcellular location">
    <subcellularLocation>
        <location evidence="1">Cell membrane</location>
        <topology evidence="1">Multi-pass membrane protein</topology>
    </subcellularLocation>
</comment>
<dbReference type="GO" id="GO:0005886">
    <property type="term" value="C:plasma membrane"/>
    <property type="evidence" value="ECO:0007669"/>
    <property type="project" value="UniProtKB-SubCell"/>
</dbReference>
<dbReference type="InterPro" id="IPR003439">
    <property type="entry name" value="ABC_transporter-like_ATP-bd"/>
</dbReference>
<organism evidence="8 9">
    <name type="scientific">Ruegeria denitrificans</name>
    <dbReference type="NCBI Taxonomy" id="1715692"/>
    <lineage>
        <taxon>Bacteria</taxon>
        <taxon>Pseudomonadati</taxon>
        <taxon>Pseudomonadota</taxon>
        <taxon>Alphaproteobacteria</taxon>
        <taxon>Rhodobacterales</taxon>
        <taxon>Roseobacteraceae</taxon>
        <taxon>Ruegeria</taxon>
    </lineage>
</organism>
<evidence type="ECO:0000256" key="2">
    <source>
        <dbReference type="ARBA" id="ARBA00022692"/>
    </source>
</evidence>
<dbReference type="InterPro" id="IPR011527">
    <property type="entry name" value="ABC1_TM_dom"/>
</dbReference>
<accession>A0A0P1IJZ1</accession>
<dbReference type="AlphaFoldDB" id="A0A0P1IJZ1"/>